<dbReference type="AlphaFoldDB" id="A0A517TW77"/>
<dbReference type="KEGG" id="llh:I41_18040"/>
<dbReference type="Proteomes" id="UP000317909">
    <property type="component" value="Chromosome"/>
</dbReference>
<sequence length="88" mass="9982">MQTIESHWDDAVNNRRVAFSAHLKRSGDAVEIQAITPKQVTFLCPKSRSELRTIGVWTEKGREMLAHQLRTSGHLTELERKIETGLAV</sequence>
<accession>A0A517TW77</accession>
<protein>
    <submittedName>
        <fullName evidence="1">Uncharacterized protein</fullName>
    </submittedName>
</protein>
<gene>
    <name evidence="1" type="ORF">I41_18040</name>
</gene>
<dbReference type="OrthoDB" id="280312at2"/>
<proteinExistence type="predicted"/>
<organism evidence="1 2">
    <name type="scientific">Lacipirellula limnantheis</name>
    <dbReference type="NCBI Taxonomy" id="2528024"/>
    <lineage>
        <taxon>Bacteria</taxon>
        <taxon>Pseudomonadati</taxon>
        <taxon>Planctomycetota</taxon>
        <taxon>Planctomycetia</taxon>
        <taxon>Pirellulales</taxon>
        <taxon>Lacipirellulaceae</taxon>
        <taxon>Lacipirellula</taxon>
    </lineage>
</organism>
<evidence type="ECO:0000313" key="1">
    <source>
        <dbReference type="EMBL" id="QDT72622.1"/>
    </source>
</evidence>
<dbReference type="EMBL" id="CP036339">
    <property type="protein sequence ID" value="QDT72622.1"/>
    <property type="molecule type" value="Genomic_DNA"/>
</dbReference>
<keyword evidence="2" id="KW-1185">Reference proteome</keyword>
<name>A0A517TW77_9BACT</name>
<dbReference type="RefSeq" id="WP_145432170.1">
    <property type="nucleotide sequence ID" value="NZ_CP036339.1"/>
</dbReference>
<reference evidence="1 2" key="1">
    <citation type="submission" date="2019-02" db="EMBL/GenBank/DDBJ databases">
        <title>Deep-cultivation of Planctomycetes and their phenomic and genomic characterization uncovers novel biology.</title>
        <authorList>
            <person name="Wiegand S."/>
            <person name="Jogler M."/>
            <person name="Boedeker C."/>
            <person name="Pinto D."/>
            <person name="Vollmers J."/>
            <person name="Rivas-Marin E."/>
            <person name="Kohn T."/>
            <person name="Peeters S.H."/>
            <person name="Heuer A."/>
            <person name="Rast P."/>
            <person name="Oberbeckmann S."/>
            <person name="Bunk B."/>
            <person name="Jeske O."/>
            <person name="Meyerdierks A."/>
            <person name="Storesund J.E."/>
            <person name="Kallscheuer N."/>
            <person name="Luecker S."/>
            <person name="Lage O.M."/>
            <person name="Pohl T."/>
            <person name="Merkel B.J."/>
            <person name="Hornburger P."/>
            <person name="Mueller R.-W."/>
            <person name="Bruemmer F."/>
            <person name="Labrenz M."/>
            <person name="Spormann A.M."/>
            <person name="Op den Camp H."/>
            <person name="Overmann J."/>
            <person name="Amann R."/>
            <person name="Jetten M.S.M."/>
            <person name="Mascher T."/>
            <person name="Medema M.H."/>
            <person name="Devos D.P."/>
            <person name="Kaster A.-K."/>
            <person name="Ovreas L."/>
            <person name="Rohde M."/>
            <person name="Galperin M.Y."/>
            <person name="Jogler C."/>
        </authorList>
    </citation>
    <scope>NUCLEOTIDE SEQUENCE [LARGE SCALE GENOMIC DNA]</scope>
    <source>
        <strain evidence="1 2">I41</strain>
    </source>
</reference>
<evidence type="ECO:0000313" key="2">
    <source>
        <dbReference type="Proteomes" id="UP000317909"/>
    </source>
</evidence>